<dbReference type="SUPFAM" id="SSF81606">
    <property type="entry name" value="PP2C-like"/>
    <property type="match status" value="1"/>
</dbReference>
<dbReference type="RefSeq" id="WP_317996127.1">
    <property type="nucleotide sequence ID" value="NZ_AP025523.1"/>
</dbReference>
<sequence>MDDDPDVSWRFVDGFAAGTSHLDAETPCQDRSACRVVAVPGGDVLVCVVSDGAGSAAHSDAGAQAVCDVLLAQAVDAVHGTHGLDAIGDDDVAAWFALAREHVRALAREAGCEPREYAATALLAIAGADGTICAQIGDGAIALRERPGAPFEIAVWPENGEYANHTYFVTDDDAGEHVSLRRFAPARDVVALTDGLQSLALEFASRSAFPRFFEPLVETVRDASADDGALRDALIAYLGSDAINARTDDDKCLAIGCRIGT</sequence>
<dbReference type="KEGG" id="vab:WPS_03360"/>
<protein>
    <recommendedName>
        <fullName evidence="1">PPM-type phosphatase domain-containing protein</fullName>
    </recommendedName>
</protein>
<dbReference type="Gene3D" id="3.60.40.10">
    <property type="entry name" value="PPM-type phosphatase domain"/>
    <property type="match status" value="1"/>
</dbReference>
<reference evidence="2 3" key="1">
    <citation type="journal article" date="2022" name="ISME Commun">
        <title>Vulcanimicrobium alpinus gen. nov. sp. nov., the first cultivated representative of the candidate phylum 'Eremiobacterota', is a metabolically versatile aerobic anoxygenic phototroph.</title>
        <authorList>
            <person name="Yabe S."/>
            <person name="Muto K."/>
            <person name="Abe K."/>
            <person name="Yokota A."/>
            <person name="Staudigel H."/>
            <person name="Tebo B.M."/>
        </authorList>
    </citation>
    <scope>NUCLEOTIDE SEQUENCE [LARGE SCALE GENOMIC DNA]</scope>
    <source>
        <strain evidence="2 3">WC8-2</strain>
    </source>
</reference>
<dbReference type="Pfam" id="PF13672">
    <property type="entry name" value="PP2C_2"/>
    <property type="match status" value="1"/>
</dbReference>
<proteinExistence type="predicted"/>
<name>A0AAN1XSL0_UNVUL</name>
<evidence type="ECO:0000313" key="3">
    <source>
        <dbReference type="Proteomes" id="UP001317532"/>
    </source>
</evidence>
<keyword evidence="3" id="KW-1185">Reference proteome</keyword>
<dbReference type="InterPro" id="IPR001932">
    <property type="entry name" value="PPM-type_phosphatase-like_dom"/>
</dbReference>
<gene>
    <name evidence="2" type="ORF">WPS_03360</name>
</gene>
<feature type="domain" description="PPM-type phosphatase" evidence="1">
    <location>
        <begin position="18"/>
        <end position="226"/>
    </location>
</feature>
<dbReference type="Proteomes" id="UP001317532">
    <property type="component" value="Chromosome"/>
</dbReference>
<dbReference type="InterPro" id="IPR036457">
    <property type="entry name" value="PPM-type-like_dom_sf"/>
</dbReference>
<organism evidence="2 3">
    <name type="scientific">Vulcanimicrobium alpinum</name>
    <dbReference type="NCBI Taxonomy" id="3016050"/>
    <lineage>
        <taxon>Bacteria</taxon>
        <taxon>Bacillati</taxon>
        <taxon>Vulcanimicrobiota</taxon>
        <taxon>Vulcanimicrobiia</taxon>
        <taxon>Vulcanimicrobiales</taxon>
        <taxon>Vulcanimicrobiaceae</taxon>
        <taxon>Vulcanimicrobium</taxon>
    </lineage>
</organism>
<evidence type="ECO:0000313" key="2">
    <source>
        <dbReference type="EMBL" id="BDE05060.1"/>
    </source>
</evidence>
<dbReference type="EMBL" id="AP025523">
    <property type="protein sequence ID" value="BDE05060.1"/>
    <property type="molecule type" value="Genomic_DNA"/>
</dbReference>
<accession>A0AAN1XSL0</accession>
<evidence type="ECO:0000259" key="1">
    <source>
        <dbReference type="Pfam" id="PF13672"/>
    </source>
</evidence>
<dbReference type="AlphaFoldDB" id="A0AAN1XSL0"/>